<dbReference type="PANTHER" id="PTHR31791">
    <property type="entry name" value="FRIGIDA-LIKE PROTEIN 3-RELATED"/>
    <property type="match status" value="1"/>
</dbReference>
<feature type="compositionally biased region" description="Basic residues" evidence="6">
    <location>
        <begin position="416"/>
        <end position="429"/>
    </location>
</feature>
<evidence type="ECO:0000256" key="5">
    <source>
        <dbReference type="RuleBase" id="RU364012"/>
    </source>
</evidence>
<evidence type="ECO:0000256" key="6">
    <source>
        <dbReference type="SAM" id="MobiDB-lite"/>
    </source>
</evidence>
<dbReference type="Proteomes" id="UP001058974">
    <property type="component" value="Chromosome 5"/>
</dbReference>
<dbReference type="InterPro" id="IPR012474">
    <property type="entry name" value="Frigida"/>
</dbReference>
<dbReference type="GO" id="GO:0009908">
    <property type="term" value="P:flower development"/>
    <property type="evidence" value="ECO:0007669"/>
    <property type="project" value="UniProtKB-KW"/>
</dbReference>
<accession>A0A9D5AGJ4</accession>
<keyword evidence="8" id="KW-1185">Reference proteome</keyword>
<feature type="region of interest" description="Disordered" evidence="6">
    <location>
        <begin position="1"/>
        <end position="22"/>
    </location>
</feature>
<keyword evidence="3 5" id="KW-0221">Differentiation</keyword>
<keyword evidence="2 5" id="KW-0217">Developmental protein</keyword>
<keyword evidence="4 5" id="KW-0287">Flowering</keyword>
<name>A0A9D5AGJ4_PEA</name>
<proteinExistence type="inferred from homology"/>
<dbReference type="Gramene" id="Psat05G0182800-T1">
    <property type="protein sequence ID" value="KAI5404810.1"/>
    <property type="gene ID" value="KIW84_051828"/>
</dbReference>
<feature type="compositionally biased region" description="Basic and acidic residues" evidence="6">
    <location>
        <begin position="111"/>
        <end position="121"/>
    </location>
</feature>
<comment type="similarity">
    <text evidence="1 5">Belongs to the Frigida family.</text>
</comment>
<dbReference type="EMBL" id="JAMSHJ010000005">
    <property type="protein sequence ID" value="KAI5404810.1"/>
    <property type="molecule type" value="Genomic_DNA"/>
</dbReference>
<sequence>MEITNSNVSDDPFPPENQHDTGTTIAQSVNKLNDLSIFIQAFKNRYDELQNHLDFIEHAISTRTSELEALATTTAKVVIVQPESKLESKTDDKVAEQQQHQQQPEEEPEEERAKEEDKKEEIEKGDEFLLLCKTMNSRGLRRYILTHLFETALLKEQIPAALKTAQEPAKLVFECIGRFYLQGSKAYTVNSPMITARQTSVLVLEYYLISGCVASEAEMELSLKEEAAAAAVAWRKRLISEGGVGAASEMDARGLILFLACFGIPGIFRNEDIANLVHLSKPAEISHALRKSKVLFGRVSDITEGMMKKDKVVEAIELAYTFGFEEKFSPRTVLTSFLHKSSETWKKAKEARDDPSLLKKTNEKYLTALKSVINCLEGFKVDIAKLLPEWKLKDTILQLEKDISDVAKKFEDNSPPKRKLDKSSTSKKVKGPDTKRTRYDVRDPFMASPSVTTLQGQRIASLIDGNSSYDTSLTAHYLEGRSYGYPNPYSIAASAQFGSVSGSLPEGYIGRGVSIDNVGAMPNINSSLYSRLHSIDEGVLSYNRSVDQSFAGQPSSARANHLYGRVSAEGYPSLPDHHSIGAPSRGGGSDLYSFADSSRHRIDTCR</sequence>
<evidence type="ECO:0000313" key="7">
    <source>
        <dbReference type="EMBL" id="KAI5404810.1"/>
    </source>
</evidence>
<gene>
    <name evidence="7" type="ORF">KIW84_051828</name>
</gene>
<evidence type="ECO:0000313" key="8">
    <source>
        <dbReference type="Proteomes" id="UP001058974"/>
    </source>
</evidence>
<comment type="caution">
    <text evidence="7">The sequence shown here is derived from an EMBL/GenBank/DDBJ whole genome shotgun (WGS) entry which is preliminary data.</text>
</comment>
<evidence type="ECO:0000256" key="1">
    <source>
        <dbReference type="ARBA" id="ARBA00008956"/>
    </source>
</evidence>
<dbReference type="GO" id="GO:0030154">
    <property type="term" value="P:cell differentiation"/>
    <property type="evidence" value="ECO:0007669"/>
    <property type="project" value="UniProtKB-KW"/>
</dbReference>
<feature type="region of interest" description="Disordered" evidence="6">
    <location>
        <begin position="410"/>
        <end position="437"/>
    </location>
</feature>
<feature type="region of interest" description="Disordered" evidence="6">
    <location>
        <begin position="87"/>
        <end position="121"/>
    </location>
</feature>
<dbReference type="AlphaFoldDB" id="A0A9D5AGJ4"/>
<organism evidence="7 8">
    <name type="scientific">Pisum sativum</name>
    <name type="common">Garden pea</name>
    <name type="synonym">Lathyrus oleraceus</name>
    <dbReference type="NCBI Taxonomy" id="3888"/>
    <lineage>
        <taxon>Eukaryota</taxon>
        <taxon>Viridiplantae</taxon>
        <taxon>Streptophyta</taxon>
        <taxon>Embryophyta</taxon>
        <taxon>Tracheophyta</taxon>
        <taxon>Spermatophyta</taxon>
        <taxon>Magnoliopsida</taxon>
        <taxon>eudicotyledons</taxon>
        <taxon>Gunneridae</taxon>
        <taxon>Pentapetalae</taxon>
        <taxon>rosids</taxon>
        <taxon>fabids</taxon>
        <taxon>Fabales</taxon>
        <taxon>Fabaceae</taxon>
        <taxon>Papilionoideae</taxon>
        <taxon>50 kb inversion clade</taxon>
        <taxon>NPAAA clade</taxon>
        <taxon>Hologalegina</taxon>
        <taxon>IRL clade</taxon>
        <taxon>Fabeae</taxon>
        <taxon>Lathyrus</taxon>
    </lineage>
</organism>
<reference evidence="7 8" key="1">
    <citation type="journal article" date="2022" name="Nat. Genet.">
        <title>Improved pea reference genome and pan-genome highlight genomic features and evolutionary characteristics.</title>
        <authorList>
            <person name="Yang T."/>
            <person name="Liu R."/>
            <person name="Luo Y."/>
            <person name="Hu S."/>
            <person name="Wang D."/>
            <person name="Wang C."/>
            <person name="Pandey M.K."/>
            <person name="Ge S."/>
            <person name="Xu Q."/>
            <person name="Li N."/>
            <person name="Li G."/>
            <person name="Huang Y."/>
            <person name="Saxena R.K."/>
            <person name="Ji Y."/>
            <person name="Li M."/>
            <person name="Yan X."/>
            <person name="He Y."/>
            <person name="Liu Y."/>
            <person name="Wang X."/>
            <person name="Xiang C."/>
            <person name="Varshney R.K."/>
            <person name="Ding H."/>
            <person name="Gao S."/>
            <person name="Zong X."/>
        </authorList>
    </citation>
    <scope>NUCLEOTIDE SEQUENCE [LARGE SCALE GENOMIC DNA]</scope>
    <source>
        <strain evidence="7 8">cv. Zhongwan 6</strain>
    </source>
</reference>
<evidence type="ECO:0000256" key="2">
    <source>
        <dbReference type="ARBA" id="ARBA00022473"/>
    </source>
</evidence>
<evidence type="ECO:0000256" key="3">
    <source>
        <dbReference type="ARBA" id="ARBA00022782"/>
    </source>
</evidence>
<dbReference type="Pfam" id="PF07899">
    <property type="entry name" value="Frigida"/>
    <property type="match status" value="1"/>
</dbReference>
<protein>
    <recommendedName>
        <fullName evidence="5">FRIGIDA-like protein</fullName>
    </recommendedName>
</protein>
<evidence type="ECO:0000256" key="4">
    <source>
        <dbReference type="ARBA" id="ARBA00023089"/>
    </source>
</evidence>
<dbReference type="PANTHER" id="PTHR31791:SF49">
    <property type="entry name" value="INACTIVE PROTEIN FRIGIDA"/>
    <property type="match status" value="1"/>
</dbReference>